<keyword evidence="10" id="KW-0472">Membrane</keyword>
<dbReference type="GO" id="GO:0006569">
    <property type="term" value="P:L-tryptophan catabolic process"/>
    <property type="evidence" value="ECO:0007669"/>
    <property type="project" value="UniProtKB-UniRule"/>
</dbReference>
<evidence type="ECO:0000256" key="6">
    <source>
        <dbReference type="ARBA" id="ARBA00023002"/>
    </source>
</evidence>
<comment type="cofactor">
    <cofactor evidence="1 9">
        <name>FAD</name>
        <dbReference type="ChEBI" id="CHEBI:57692"/>
    </cofactor>
</comment>
<evidence type="ECO:0000256" key="3">
    <source>
        <dbReference type="ARBA" id="ARBA00022642"/>
    </source>
</evidence>
<gene>
    <name evidence="9" type="primary">kmo</name>
    <name evidence="12" type="ORF">JKA74_16290</name>
</gene>
<keyword evidence="13" id="KW-1185">Reference proteome</keyword>
<evidence type="ECO:0000256" key="5">
    <source>
        <dbReference type="ARBA" id="ARBA00022857"/>
    </source>
</evidence>
<dbReference type="GO" id="GO:0019805">
    <property type="term" value="P:quinolinate biosynthetic process"/>
    <property type="evidence" value="ECO:0007669"/>
    <property type="project" value="UniProtKB-UniRule"/>
</dbReference>
<keyword evidence="7 9" id="KW-0503">Monooxygenase</keyword>
<evidence type="ECO:0000313" key="12">
    <source>
        <dbReference type="EMBL" id="MBK6266606.1"/>
    </source>
</evidence>
<evidence type="ECO:0000259" key="11">
    <source>
        <dbReference type="Pfam" id="PF01494"/>
    </source>
</evidence>
<evidence type="ECO:0000256" key="1">
    <source>
        <dbReference type="ARBA" id="ARBA00001974"/>
    </source>
</evidence>
<evidence type="ECO:0000256" key="2">
    <source>
        <dbReference type="ARBA" id="ARBA00022630"/>
    </source>
</evidence>
<reference evidence="12" key="1">
    <citation type="submission" date="2021-01" db="EMBL/GenBank/DDBJ databases">
        <title>Marivirga aurantiaca sp. nov., isolated from intertidal surface sediments.</title>
        <authorList>
            <person name="Zhang M."/>
        </authorList>
    </citation>
    <scope>NUCLEOTIDE SEQUENCE</scope>
    <source>
        <strain evidence="12">S37H4</strain>
    </source>
</reference>
<dbReference type="PANTHER" id="PTHR46028">
    <property type="entry name" value="KYNURENINE 3-MONOOXYGENASE"/>
    <property type="match status" value="1"/>
</dbReference>
<dbReference type="InterPro" id="IPR036188">
    <property type="entry name" value="FAD/NAD-bd_sf"/>
</dbReference>
<keyword evidence="5 9" id="KW-0521">NADP</keyword>
<keyword evidence="6 9" id="KW-0560">Oxidoreductase</keyword>
<dbReference type="GO" id="GO:0071949">
    <property type="term" value="F:FAD binding"/>
    <property type="evidence" value="ECO:0007669"/>
    <property type="project" value="InterPro"/>
</dbReference>
<dbReference type="GO" id="GO:0070189">
    <property type="term" value="P:kynurenine metabolic process"/>
    <property type="evidence" value="ECO:0007669"/>
    <property type="project" value="TreeGrafter"/>
</dbReference>
<comment type="function">
    <text evidence="9">Catalyzes the hydroxylation of L-kynurenine (L-Kyn) to form 3-hydroxy-L-kynurenine (L-3OHKyn). Required for synthesis of quinolinic acid.</text>
</comment>
<feature type="domain" description="FAD-binding" evidence="11">
    <location>
        <begin position="9"/>
        <end position="350"/>
    </location>
</feature>
<dbReference type="Gene3D" id="3.50.50.60">
    <property type="entry name" value="FAD/NAD(P)-binding domain"/>
    <property type="match status" value="1"/>
</dbReference>
<dbReference type="GO" id="GO:0004502">
    <property type="term" value="F:kynurenine 3-monooxygenase activity"/>
    <property type="evidence" value="ECO:0007669"/>
    <property type="project" value="UniProtKB-UniRule"/>
</dbReference>
<evidence type="ECO:0000256" key="4">
    <source>
        <dbReference type="ARBA" id="ARBA00022827"/>
    </source>
</evidence>
<dbReference type="GO" id="GO:0019363">
    <property type="term" value="P:pyridine nucleotide biosynthetic process"/>
    <property type="evidence" value="ECO:0007669"/>
    <property type="project" value="UniProtKB-KW"/>
</dbReference>
<dbReference type="PRINTS" id="PR00420">
    <property type="entry name" value="RNGMNOXGNASE"/>
</dbReference>
<keyword evidence="10" id="KW-0812">Transmembrane</keyword>
<dbReference type="EC" id="1.14.13.9" evidence="9"/>
<proteinExistence type="inferred from homology"/>
<dbReference type="HAMAP" id="MF_01971">
    <property type="entry name" value="Kynurenine_monooxygenase"/>
    <property type="match status" value="1"/>
</dbReference>
<keyword evidence="3 9" id="KW-0662">Pyridine nucleotide biosynthesis</keyword>
<dbReference type="EMBL" id="JAEQBW010000009">
    <property type="protein sequence ID" value="MBK6266606.1"/>
    <property type="molecule type" value="Genomic_DNA"/>
</dbReference>
<evidence type="ECO:0000256" key="10">
    <source>
        <dbReference type="SAM" id="Phobius"/>
    </source>
</evidence>
<feature type="transmembrane region" description="Helical" evidence="10">
    <location>
        <begin position="6"/>
        <end position="24"/>
    </location>
</feature>
<dbReference type="InterPro" id="IPR002938">
    <property type="entry name" value="FAD-bd"/>
</dbReference>
<comment type="similarity">
    <text evidence="9">Belongs to the aromatic-ring hydroxylase family. KMO subfamily.</text>
</comment>
<evidence type="ECO:0000256" key="9">
    <source>
        <dbReference type="HAMAP-Rule" id="MF_01971"/>
    </source>
</evidence>
<evidence type="ECO:0000256" key="7">
    <source>
        <dbReference type="ARBA" id="ARBA00023033"/>
    </source>
</evidence>
<dbReference type="AlphaFoldDB" id="A0A935CA77"/>
<dbReference type="InterPro" id="IPR027545">
    <property type="entry name" value="Kynurenine_monooxygenase"/>
</dbReference>
<dbReference type="Proteomes" id="UP000611723">
    <property type="component" value="Unassembled WGS sequence"/>
</dbReference>
<keyword evidence="4 9" id="KW-0274">FAD</keyword>
<dbReference type="Pfam" id="PF01494">
    <property type="entry name" value="FAD_binding_3"/>
    <property type="match status" value="1"/>
</dbReference>
<comment type="catalytic activity">
    <reaction evidence="8 9">
        <text>L-kynurenine + NADPH + O2 + H(+) = 3-hydroxy-L-kynurenine + NADP(+) + H2O</text>
        <dbReference type="Rhea" id="RHEA:20545"/>
        <dbReference type="ChEBI" id="CHEBI:15377"/>
        <dbReference type="ChEBI" id="CHEBI:15378"/>
        <dbReference type="ChEBI" id="CHEBI:15379"/>
        <dbReference type="ChEBI" id="CHEBI:57783"/>
        <dbReference type="ChEBI" id="CHEBI:57959"/>
        <dbReference type="ChEBI" id="CHEBI:58125"/>
        <dbReference type="ChEBI" id="CHEBI:58349"/>
        <dbReference type="EC" id="1.14.13.9"/>
    </reaction>
</comment>
<dbReference type="RefSeq" id="WP_201432290.1">
    <property type="nucleotide sequence ID" value="NZ_JAEQBW010000009.1"/>
</dbReference>
<sequence>MSRQVKHIGILGAGLVGALLSIYLRKRGYKVSMFEKRADIRKAGNESGRSINLALSRRGIKALKEVGVFDEVSKILLPMEGRMMHGVDGQLTFQPYGKEGQFINSVSRGKLNEILISKAEEVGVELNFEHTSKNVSLDNTHVEFATPEKNITHQFDLIFGSDGAFSQMRQAMVGTNRYNYEQYYIPHGYKELTIPPTESGDFAIASNALHIWPRGKYMLIALPNLDKSFTCTLFFPFEGTPSFESLQTPEQVSAFFSETFPDSLEYIKNIGEEYFKNPTSSLVTIKCFPWVKNNCVLIGDAAHAIVPFYGQGMNAGFEDCFVLNKLLEEYSDDWDKALPLYEEMRKVDADAISDLALHNFVEMRDLVADEKFLVQKKIEAMLHEKFPDQWIPLYSMVTFSDMRYSDALKTGKKQQTIMDEIMSRPGILENWQQLDSHLIIDKLKAF</sequence>
<comment type="pathway">
    <text evidence="9">Cofactor biosynthesis; NAD(+) biosynthesis; quinolinate from L-kynurenine: step 1/3.</text>
</comment>
<accession>A0A935CA77</accession>
<evidence type="ECO:0000256" key="8">
    <source>
        <dbReference type="ARBA" id="ARBA00047818"/>
    </source>
</evidence>
<comment type="caution">
    <text evidence="12">The sequence shown here is derived from an EMBL/GenBank/DDBJ whole genome shotgun (WGS) entry which is preliminary data.</text>
</comment>
<keyword evidence="2 9" id="KW-0285">Flavoprotein</keyword>
<dbReference type="FunFam" id="3.50.50.60:FF:000185">
    <property type="entry name" value="Kynurenine 3-monooxygenase"/>
    <property type="match status" value="1"/>
</dbReference>
<dbReference type="SUPFAM" id="SSF51905">
    <property type="entry name" value="FAD/NAD(P)-binding domain"/>
    <property type="match status" value="1"/>
</dbReference>
<dbReference type="PANTHER" id="PTHR46028:SF2">
    <property type="entry name" value="KYNURENINE 3-MONOOXYGENASE"/>
    <property type="match status" value="1"/>
</dbReference>
<organism evidence="12 13">
    <name type="scientific">Marivirga aurantiaca</name>
    <dbReference type="NCBI Taxonomy" id="2802615"/>
    <lineage>
        <taxon>Bacteria</taxon>
        <taxon>Pseudomonadati</taxon>
        <taxon>Bacteroidota</taxon>
        <taxon>Cytophagia</taxon>
        <taxon>Cytophagales</taxon>
        <taxon>Marivirgaceae</taxon>
        <taxon>Marivirga</taxon>
    </lineage>
</organism>
<keyword evidence="10" id="KW-1133">Transmembrane helix</keyword>
<dbReference type="GO" id="GO:0043420">
    <property type="term" value="P:anthranilate metabolic process"/>
    <property type="evidence" value="ECO:0007669"/>
    <property type="project" value="UniProtKB-UniRule"/>
</dbReference>
<evidence type="ECO:0000313" key="13">
    <source>
        <dbReference type="Proteomes" id="UP000611723"/>
    </source>
</evidence>
<name>A0A935CA77_9BACT</name>
<protein>
    <recommendedName>
        <fullName evidence="9">Kynurenine 3-monooxygenase</fullName>
        <ecNumber evidence="9">1.14.13.9</ecNumber>
    </recommendedName>
    <alternativeName>
        <fullName evidence="9">Kynurenine 3-hydroxylase</fullName>
    </alternativeName>
</protein>